<dbReference type="OrthoDB" id="73803at2"/>
<geneLocation type="plasmid" evidence="6">
    <name>pelp_5</name>
</geneLocation>
<sequence length="197" mass="22080">MGPESAKSFPGQRLVRAEPRAGAEGQARAAERARQEVDYGRRGEGYIFGAFRPATGEAMTRPYPSRSAASRADFLARVDGWVPAEAGRVYAIVGNLQAHRATDVLPFASAHPRWGLVSRPVYAAYLNLIGPWWEVPRSLALKGRRFETWEEVCRAAEEATAYWNGHRHPFVWGRRRRHRPRRRPGIAAVPGIRRLAG</sequence>
<dbReference type="KEGG" id="tpla:ElP_76580"/>
<dbReference type="InterPro" id="IPR038717">
    <property type="entry name" value="Tc1-like_DDE_dom"/>
</dbReference>
<gene>
    <name evidence="3" type="ORF">ElP_25250</name>
    <name evidence="4" type="ORF">ElP_41990</name>
    <name evidence="5" type="ORF">ElP_76580</name>
</gene>
<dbReference type="Proteomes" id="UP000317835">
    <property type="component" value="Plasmid pElP_5"/>
</dbReference>
<reference evidence="4 6" key="1">
    <citation type="submission" date="2019-02" db="EMBL/GenBank/DDBJ databases">
        <title>Deep-cultivation of Planctomycetes and their phenomic and genomic characterization uncovers novel biology.</title>
        <authorList>
            <person name="Wiegand S."/>
            <person name="Jogler M."/>
            <person name="Boedeker C."/>
            <person name="Pinto D."/>
            <person name="Vollmers J."/>
            <person name="Rivas-Marin E."/>
            <person name="Kohn T."/>
            <person name="Peeters S.H."/>
            <person name="Heuer A."/>
            <person name="Rast P."/>
            <person name="Oberbeckmann S."/>
            <person name="Bunk B."/>
            <person name="Jeske O."/>
            <person name="Meyerdierks A."/>
            <person name="Storesund J.E."/>
            <person name="Kallscheuer N."/>
            <person name="Luecker S."/>
            <person name="Lage O.M."/>
            <person name="Pohl T."/>
            <person name="Merkel B.J."/>
            <person name="Hornburger P."/>
            <person name="Mueller R.-W."/>
            <person name="Bruemmer F."/>
            <person name="Labrenz M."/>
            <person name="Spormann A.M."/>
            <person name="Op den Camp H."/>
            <person name="Overmann J."/>
            <person name="Amann R."/>
            <person name="Jetten M.S.M."/>
            <person name="Mascher T."/>
            <person name="Medema M.H."/>
            <person name="Devos D.P."/>
            <person name="Kaster A.-K."/>
            <person name="Ovreas L."/>
            <person name="Rohde M."/>
            <person name="Galperin M.Y."/>
            <person name="Jogler C."/>
        </authorList>
    </citation>
    <scope>NUCLEOTIDE SEQUENCE [LARGE SCALE GENOMIC DNA]</scope>
    <source>
        <strain evidence="4 6">ElP</strain>
        <plasmid evidence="5">pElP_5</plasmid>
        <plasmid evidence="6">pelp_5</plasmid>
    </source>
</reference>
<evidence type="ECO:0000313" key="4">
    <source>
        <dbReference type="EMBL" id="QDV36280.1"/>
    </source>
</evidence>
<evidence type="ECO:0000313" key="3">
    <source>
        <dbReference type="EMBL" id="QDV34634.1"/>
    </source>
</evidence>
<dbReference type="EMBL" id="CP036431">
    <property type="protein sequence ID" value="QDV39685.1"/>
    <property type="molecule type" value="Genomic_DNA"/>
</dbReference>
<evidence type="ECO:0000259" key="2">
    <source>
        <dbReference type="Pfam" id="PF13358"/>
    </source>
</evidence>
<accession>A0A518H626</accession>
<proteinExistence type="predicted"/>
<feature type="region of interest" description="Disordered" evidence="1">
    <location>
        <begin position="1"/>
        <end position="36"/>
    </location>
</feature>
<dbReference type="Pfam" id="PF13358">
    <property type="entry name" value="DDE_3"/>
    <property type="match status" value="1"/>
</dbReference>
<evidence type="ECO:0000256" key="1">
    <source>
        <dbReference type="SAM" id="MobiDB-lite"/>
    </source>
</evidence>
<dbReference type="KEGG" id="tpla:ElP_41990"/>
<name>A0A518H626_9BACT</name>
<organism evidence="4 6">
    <name type="scientific">Tautonia plasticadhaerens</name>
    <dbReference type="NCBI Taxonomy" id="2527974"/>
    <lineage>
        <taxon>Bacteria</taxon>
        <taxon>Pseudomonadati</taxon>
        <taxon>Planctomycetota</taxon>
        <taxon>Planctomycetia</taxon>
        <taxon>Isosphaerales</taxon>
        <taxon>Isosphaeraceae</taxon>
        <taxon>Tautonia</taxon>
    </lineage>
</organism>
<dbReference type="AlphaFoldDB" id="A0A518H626"/>
<keyword evidence="5" id="KW-0614">Plasmid</keyword>
<feature type="domain" description="Tc1-like transposase DDE" evidence="2">
    <location>
        <begin position="26"/>
        <end position="152"/>
    </location>
</feature>
<keyword evidence="6" id="KW-1185">Reference proteome</keyword>
<dbReference type="Proteomes" id="UP000317835">
    <property type="component" value="Chromosome"/>
</dbReference>
<evidence type="ECO:0000313" key="5">
    <source>
        <dbReference type="EMBL" id="QDV39685.1"/>
    </source>
</evidence>
<geneLocation type="plasmid" evidence="5">
    <name>pElP_5</name>
</geneLocation>
<evidence type="ECO:0000313" key="6">
    <source>
        <dbReference type="Proteomes" id="UP000317835"/>
    </source>
</evidence>
<dbReference type="KEGG" id="tpla:ElP_25250"/>
<dbReference type="EMBL" id="CP036426">
    <property type="protein sequence ID" value="QDV34634.1"/>
    <property type="molecule type" value="Genomic_DNA"/>
</dbReference>
<dbReference type="EMBL" id="CP036426">
    <property type="protein sequence ID" value="QDV36280.1"/>
    <property type="molecule type" value="Genomic_DNA"/>
</dbReference>
<protein>
    <recommendedName>
        <fullName evidence="2">Tc1-like transposase DDE domain-containing protein</fullName>
    </recommendedName>
</protein>
<dbReference type="RefSeq" id="WP_145269658.1">
    <property type="nucleotide sequence ID" value="NZ_CP036426.1"/>
</dbReference>